<feature type="compositionally biased region" description="Basic and acidic residues" evidence="7">
    <location>
        <begin position="81"/>
        <end position="90"/>
    </location>
</feature>
<keyword evidence="4" id="KW-0932">Cytokinin signaling pathway</keyword>
<dbReference type="EMBL" id="JBBPBK010000010">
    <property type="protein sequence ID" value="KAK9276194.1"/>
    <property type="molecule type" value="Genomic_DNA"/>
</dbReference>
<dbReference type="PANTHER" id="PTHR33347">
    <property type="entry name" value="OSJNBA0091C07.3 PROTEIN"/>
    <property type="match status" value="1"/>
</dbReference>
<accession>A0AAP0RER2</accession>
<feature type="compositionally biased region" description="Basic and acidic residues" evidence="7">
    <location>
        <begin position="103"/>
        <end position="112"/>
    </location>
</feature>
<dbReference type="Proteomes" id="UP001415857">
    <property type="component" value="Unassembled WGS sequence"/>
</dbReference>
<keyword evidence="5" id="KW-0539">Nucleus</keyword>
<keyword evidence="3" id="KW-0203">Cytokinin biosynthesis</keyword>
<evidence type="ECO:0000313" key="8">
    <source>
        <dbReference type="EMBL" id="KAK9276194.1"/>
    </source>
</evidence>
<dbReference type="InterPro" id="IPR044670">
    <property type="entry name" value="SOFL"/>
</dbReference>
<name>A0AAP0RER2_LIQFO</name>
<keyword evidence="2" id="KW-0963">Cytoplasm</keyword>
<feature type="compositionally biased region" description="Low complexity" evidence="7">
    <location>
        <begin position="54"/>
        <end position="63"/>
    </location>
</feature>
<evidence type="ECO:0000256" key="5">
    <source>
        <dbReference type="ARBA" id="ARBA00023242"/>
    </source>
</evidence>
<evidence type="ECO:0000256" key="6">
    <source>
        <dbReference type="ARBA" id="ARBA00024199"/>
    </source>
</evidence>
<evidence type="ECO:0000256" key="3">
    <source>
        <dbReference type="ARBA" id="ARBA00022712"/>
    </source>
</evidence>
<sequence length="155" mass="16777">MESSQVLKGAEECSSIESGWTKYIASPIQEDDYEDDDDDDDSTERGDDDDDSMASDASSGPSPRELPCASSEGSQAMGHFKHAEVEDRSKCSSGKKPRKQVVKKRDDRRMKVENQVSAVKANSATSHAQSGAKVAAESREQSMPMFCGSSFSVPT</sequence>
<dbReference type="PANTHER" id="PTHR33347:SF31">
    <property type="entry name" value="PROTEIN SOB FIVE-LIKE 1"/>
    <property type="match status" value="1"/>
</dbReference>
<feature type="compositionally biased region" description="Polar residues" evidence="7">
    <location>
        <begin position="114"/>
        <end position="129"/>
    </location>
</feature>
<dbReference type="GO" id="GO:0009691">
    <property type="term" value="P:cytokinin biosynthetic process"/>
    <property type="evidence" value="ECO:0007669"/>
    <property type="project" value="UniProtKB-KW"/>
</dbReference>
<comment type="caution">
    <text evidence="8">The sequence shown here is derived from an EMBL/GenBank/DDBJ whole genome shotgun (WGS) entry which is preliminary data.</text>
</comment>
<dbReference type="AlphaFoldDB" id="A0AAP0RER2"/>
<feature type="compositionally biased region" description="Basic residues" evidence="7">
    <location>
        <begin position="93"/>
        <end position="102"/>
    </location>
</feature>
<reference evidence="8 9" key="1">
    <citation type="journal article" date="2024" name="Plant J.">
        <title>Genome sequences and population genomics reveal climatic adaptation and genomic divergence between two closely related sweetgum species.</title>
        <authorList>
            <person name="Xu W.Q."/>
            <person name="Ren C.Q."/>
            <person name="Zhang X.Y."/>
            <person name="Comes H.P."/>
            <person name="Liu X.H."/>
            <person name="Li Y.G."/>
            <person name="Kettle C.J."/>
            <person name="Jalonen R."/>
            <person name="Gaisberger H."/>
            <person name="Ma Y.Z."/>
            <person name="Qiu Y.X."/>
        </authorList>
    </citation>
    <scope>NUCLEOTIDE SEQUENCE [LARGE SCALE GENOMIC DNA]</scope>
    <source>
        <strain evidence="8">Hangzhou</strain>
    </source>
</reference>
<keyword evidence="9" id="KW-1185">Reference proteome</keyword>
<feature type="compositionally biased region" description="Acidic residues" evidence="7">
    <location>
        <begin position="29"/>
        <end position="53"/>
    </location>
</feature>
<feature type="region of interest" description="Disordered" evidence="7">
    <location>
        <begin position="1"/>
        <end position="155"/>
    </location>
</feature>
<evidence type="ECO:0000313" key="9">
    <source>
        <dbReference type="Proteomes" id="UP001415857"/>
    </source>
</evidence>
<gene>
    <name evidence="8" type="ORF">L1049_005725</name>
</gene>
<proteinExistence type="inferred from homology"/>
<protein>
    <submittedName>
        <fullName evidence="8">Uncharacterized protein</fullName>
    </submittedName>
</protein>
<evidence type="ECO:0000256" key="1">
    <source>
        <dbReference type="ARBA" id="ARBA00004496"/>
    </source>
</evidence>
<organism evidence="8 9">
    <name type="scientific">Liquidambar formosana</name>
    <name type="common">Formosan gum</name>
    <dbReference type="NCBI Taxonomy" id="63359"/>
    <lineage>
        <taxon>Eukaryota</taxon>
        <taxon>Viridiplantae</taxon>
        <taxon>Streptophyta</taxon>
        <taxon>Embryophyta</taxon>
        <taxon>Tracheophyta</taxon>
        <taxon>Spermatophyta</taxon>
        <taxon>Magnoliopsida</taxon>
        <taxon>eudicotyledons</taxon>
        <taxon>Gunneridae</taxon>
        <taxon>Pentapetalae</taxon>
        <taxon>Saxifragales</taxon>
        <taxon>Altingiaceae</taxon>
        <taxon>Liquidambar</taxon>
    </lineage>
</organism>
<comment type="subcellular location">
    <subcellularLocation>
        <location evidence="1">Cytoplasm</location>
    </subcellularLocation>
</comment>
<comment type="similarity">
    <text evidence="6">Belongs to the SOFL plant protein family.</text>
</comment>
<dbReference type="GO" id="GO:0005737">
    <property type="term" value="C:cytoplasm"/>
    <property type="evidence" value="ECO:0007669"/>
    <property type="project" value="UniProtKB-SubCell"/>
</dbReference>
<dbReference type="GO" id="GO:0009736">
    <property type="term" value="P:cytokinin-activated signaling pathway"/>
    <property type="evidence" value="ECO:0007669"/>
    <property type="project" value="UniProtKB-KW"/>
</dbReference>
<evidence type="ECO:0000256" key="4">
    <source>
        <dbReference type="ARBA" id="ARBA00022864"/>
    </source>
</evidence>
<evidence type="ECO:0000256" key="2">
    <source>
        <dbReference type="ARBA" id="ARBA00022490"/>
    </source>
</evidence>
<evidence type="ECO:0000256" key="7">
    <source>
        <dbReference type="SAM" id="MobiDB-lite"/>
    </source>
</evidence>